<dbReference type="HOGENOM" id="CLU_2721587_0_0_1"/>
<proteinExistence type="predicted"/>
<dbReference type="InParanoid" id="M3YMT6"/>
<evidence type="ECO:0000313" key="1">
    <source>
        <dbReference type="Ensembl" id="ENSMPUP00000012643.1"/>
    </source>
</evidence>
<sequence length="72" mass="7575">MNSYFQLLAHLCRRCLRTAHARRPQATVLRPVGSGPGCPFPARTCGAGGVGCPGGNTCRAASKKVNLENAHI</sequence>
<protein>
    <submittedName>
        <fullName evidence="1">Uncharacterized protein</fullName>
    </submittedName>
</protein>
<dbReference type="EMBL" id="AEYP01058161">
    <property type="status" value="NOT_ANNOTATED_CDS"/>
    <property type="molecule type" value="Genomic_DNA"/>
</dbReference>
<accession>M3YMT6</accession>
<name>M3YMT6_MUSPF</name>
<organism evidence="1">
    <name type="scientific">Mustela putorius furo</name>
    <name type="common">European domestic ferret</name>
    <name type="synonym">Mustela furo</name>
    <dbReference type="NCBI Taxonomy" id="9669"/>
    <lineage>
        <taxon>Eukaryota</taxon>
        <taxon>Metazoa</taxon>
        <taxon>Chordata</taxon>
        <taxon>Craniata</taxon>
        <taxon>Vertebrata</taxon>
        <taxon>Euteleostomi</taxon>
        <taxon>Mammalia</taxon>
        <taxon>Eutheria</taxon>
        <taxon>Laurasiatheria</taxon>
        <taxon>Carnivora</taxon>
        <taxon>Caniformia</taxon>
        <taxon>Musteloidea</taxon>
        <taxon>Mustelidae</taxon>
        <taxon>Mustelinae</taxon>
        <taxon>Mustela</taxon>
    </lineage>
</organism>
<dbReference type="AlphaFoldDB" id="M3YMT6"/>
<dbReference type="Ensembl" id="ENSMPUT00000012847.1">
    <property type="protein sequence ID" value="ENSMPUP00000012643.1"/>
    <property type="gene ID" value="ENSMPUG00000012738.1"/>
</dbReference>
<reference evidence="1" key="1">
    <citation type="submission" date="2024-06" db="UniProtKB">
        <authorList>
            <consortium name="Ensembl"/>
        </authorList>
    </citation>
    <scope>IDENTIFICATION</scope>
</reference>